<name>A0A7K3LZT8_9ACTN</name>
<gene>
    <name evidence="2" type="ORF">F7O44_05610</name>
</gene>
<protein>
    <recommendedName>
        <fullName evidence="1">Zinc finger CGNR domain-containing protein</fullName>
    </recommendedName>
</protein>
<dbReference type="Pfam" id="PF11706">
    <property type="entry name" value="zf-CGNR"/>
    <property type="match status" value="1"/>
</dbReference>
<sequence length="184" mass="20111">MLTCQEGLRRLVLDLVVREDEDLLVDLLNTTPVVDGQRIDELADPAKARSWAAAHGGAGTAGETAKLRSARDAIQDVISGKSPAQTLAAQLERVTLGPRLRDGVLGWELQVSAEEMLAARALLAWAGIKERAPGRLRPCANPECCRFLLDRSNANRAQWCSMALCGNRLKARRHYQRTRATGTT</sequence>
<dbReference type="Pfam" id="PF07336">
    <property type="entry name" value="ABATE"/>
    <property type="match status" value="1"/>
</dbReference>
<feature type="domain" description="Zinc finger CGNR" evidence="1">
    <location>
        <begin position="135"/>
        <end position="177"/>
    </location>
</feature>
<proteinExistence type="predicted"/>
<dbReference type="PANTHER" id="PTHR35525:SF3">
    <property type="entry name" value="BLL6575 PROTEIN"/>
    <property type="match status" value="1"/>
</dbReference>
<dbReference type="Gene3D" id="1.10.3300.10">
    <property type="entry name" value="Jann2411-like domain"/>
    <property type="match status" value="1"/>
</dbReference>
<dbReference type="EMBL" id="WLZY01000001">
    <property type="protein sequence ID" value="NDL56546.1"/>
    <property type="molecule type" value="Genomic_DNA"/>
</dbReference>
<dbReference type="Proteomes" id="UP000460435">
    <property type="component" value="Unassembled WGS sequence"/>
</dbReference>
<comment type="caution">
    <text evidence="2">The sequence shown here is derived from an EMBL/GenBank/DDBJ whole genome shotgun (WGS) entry which is preliminary data.</text>
</comment>
<reference evidence="2 3" key="1">
    <citation type="submission" date="2019-11" db="EMBL/GenBank/DDBJ databases">
        <authorList>
            <person name="Li X.-J."/>
            <person name="Feng X.-M."/>
        </authorList>
    </citation>
    <scope>NUCLEOTIDE SEQUENCE [LARGE SCALE GENOMIC DNA]</scope>
    <source>
        <strain evidence="2 3">XMNu-373</strain>
    </source>
</reference>
<evidence type="ECO:0000313" key="2">
    <source>
        <dbReference type="EMBL" id="NDL56546.1"/>
    </source>
</evidence>
<keyword evidence="3" id="KW-1185">Reference proteome</keyword>
<dbReference type="PANTHER" id="PTHR35525">
    <property type="entry name" value="BLL6575 PROTEIN"/>
    <property type="match status" value="1"/>
</dbReference>
<evidence type="ECO:0000259" key="1">
    <source>
        <dbReference type="Pfam" id="PF11706"/>
    </source>
</evidence>
<evidence type="ECO:0000313" key="3">
    <source>
        <dbReference type="Proteomes" id="UP000460435"/>
    </source>
</evidence>
<organism evidence="2 3">
    <name type="scientific">Phytoactinopolyspora mesophila</name>
    <dbReference type="NCBI Taxonomy" id="2650750"/>
    <lineage>
        <taxon>Bacteria</taxon>
        <taxon>Bacillati</taxon>
        <taxon>Actinomycetota</taxon>
        <taxon>Actinomycetes</taxon>
        <taxon>Jiangellales</taxon>
        <taxon>Jiangellaceae</taxon>
        <taxon>Phytoactinopolyspora</taxon>
    </lineage>
</organism>
<accession>A0A7K3LZT8</accession>
<dbReference type="InterPro" id="IPR023286">
    <property type="entry name" value="ABATE_dom_sf"/>
</dbReference>
<dbReference type="SUPFAM" id="SSF160904">
    <property type="entry name" value="Jann2411-like"/>
    <property type="match status" value="1"/>
</dbReference>
<dbReference type="InterPro" id="IPR010852">
    <property type="entry name" value="ABATE"/>
</dbReference>
<dbReference type="InterPro" id="IPR021005">
    <property type="entry name" value="Znf_CGNR"/>
</dbReference>
<dbReference type="AlphaFoldDB" id="A0A7K3LZT8"/>